<name>A0A9W3CUB3_RAPSA</name>
<dbReference type="GO" id="GO:0003700">
    <property type="term" value="F:DNA-binding transcription factor activity"/>
    <property type="evidence" value="ECO:0007669"/>
    <property type="project" value="InterPro"/>
</dbReference>
<evidence type="ECO:0000256" key="2">
    <source>
        <dbReference type="ARBA" id="ARBA00023016"/>
    </source>
</evidence>
<evidence type="ECO:0000256" key="5">
    <source>
        <dbReference type="RuleBase" id="RU004020"/>
    </source>
</evidence>
<reference evidence="8" key="2">
    <citation type="submission" date="2025-08" db="UniProtKB">
        <authorList>
            <consortium name="RefSeq"/>
        </authorList>
    </citation>
    <scope>IDENTIFICATION</scope>
    <source>
        <tissue evidence="8">Leaf</tissue>
    </source>
</reference>
<accession>A0A9W3CUB3</accession>
<evidence type="ECO:0000256" key="4">
    <source>
        <dbReference type="ARBA" id="ARBA00023242"/>
    </source>
</evidence>
<dbReference type="GO" id="GO:0000978">
    <property type="term" value="F:RNA polymerase II cis-regulatory region sequence-specific DNA binding"/>
    <property type="evidence" value="ECO:0007669"/>
    <property type="project" value="TreeGrafter"/>
</dbReference>
<dbReference type="InterPro" id="IPR036390">
    <property type="entry name" value="WH_DNA-bd_sf"/>
</dbReference>
<evidence type="ECO:0000313" key="8">
    <source>
        <dbReference type="RefSeq" id="XP_056855029.1"/>
    </source>
</evidence>
<dbReference type="Proteomes" id="UP000504610">
    <property type="component" value="Chromosome 2"/>
</dbReference>
<dbReference type="PRINTS" id="PR00056">
    <property type="entry name" value="HSFDOMAIN"/>
</dbReference>
<dbReference type="KEGG" id="rsz:130504437"/>
<dbReference type="InterPro" id="IPR036388">
    <property type="entry name" value="WH-like_DNA-bd_sf"/>
</dbReference>
<dbReference type="SUPFAM" id="SSF46785">
    <property type="entry name" value="Winged helix' DNA-binding domain"/>
    <property type="match status" value="1"/>
</dbReference>
<dbReference type="GO" id="GO:0034605">
    <property type="term" value="P:cellular response to heat"/>
    <property type="evidence" value="ECO:0007669"/>
    <property type="project" value="TreeGrafter"/>
</dbReference>
<dbReference type="AlphaFoldDB" id="A0A9W3CUB3"/>
<evidence type="ECO:0000256" key="3">
    <source>
        <dbReference type="ARBA" id="ARBA00023125"/>
    </source>
</evidence>
<feature type="domain" description="HSF-type DNA-binding" evidence="6">
    <location>
        <begin position="2"/>
        <end position="96"/>
    </location>
</feature>
<dbReference type="Gene3D" id="1.10.10.10">
    <property type="entry name" value="Winged helix-like DNA-binding domain superfamily/Winged helix DNA-binding domain"/>
    <property type="match status" value="1"/>
</dbReference>
<keyword evidence="3" id="KW-0238">DNA-binding</keyword>
<dbReference type="RefSeq" id="XP_056855029.1">
    <property type="nucleotide sequence ID" value="XM_056999049.1"/>
</dbReference>
<dbReference type="InterPro" id="IPR000232">
    <property type="entry name" value="HSF_DNA-bd"/>
</dbReference>
<protein>
    <submittedName>
        <fullName evidence="8">Heat stress transcription factor A-4a-like</fullName>
    </submittedName>
</protein>
<proteinExistence type="inferred from homology"/>
<gene>
    <name evidence="8" type="primary">LOC130504437</name>
</gene>
<dbReference type="PANTHER" id="PTHR10015:SF384">
    <property type="entry name" value="DNA-BINDING PROTEIN-RELATED"/>
    <property type="match status" value="1"/>
</dbReference>
<evidence type="ECO:0000259" key="6">
    <source>
        <dbReference type="SMART" id="SM00415"/>
    </source>
</evidence>
<keyword evidence="4" id="KW-0539">Nucleus</keyword>
<reference evidence="7" key="1">
    <citation type="journal article" date="2019" name="Database">
        <title>The radish genome database (RadishGD): an integrated information resource for radish genomics.</title>
        <authorList>
            <person name="Yu H.J."/>
            <person name="Baek S."/>
            <person name="Lee Y.J."/>
            <person name="Cho A."/>
            <person name="Mun J.H."/>
        </authorList>
    </citation>
    <scope>NUCLEOTIDE SEQUENCE [LARGE SCALE GENOMIC DNA]</scope>
    <source>
        <strain evidence="7">cv. WK10039</strain>
    </source>
</reference>
<comment type="subcellular location">
    <subcellularLocation>
        <location evidence="1">Nucleus</location>
    </subcellularLocation>
</comment>
<dbReference type="Pfam" id="PF00447">
    <property type="entry name" value="HSF_DNA-bind"/>
    <property type="match status" value="1"/>
</dbReference>
<evidence type="ECO:0000313" key="7">
    <source>
        <dbReference type="Proteomes" id="UP000504610"/>
    </source>
</evidence>
<comment type="similarity">
    <text evidence="5">Belongs to the HSF family.</text>
</comment>
<dbReference type="OrthoDB" id="60033at2759"/>
<dbReference type="GO" id="GO:0005634">
    <property type="term" value="C:nucleus"/>
    <property type="evidence" value="ECO:0007669"/>
    <property type="project" value="UniProtKB-SubCell"/>
</dbReference>
<organism evidence="7 8">
    <name type="scientific">Raphanus sativus</name>
    <name type="common">Radish</name>
    <name type="synonym">Raphanus raphanistrum var. sativus</name>
    <dbReference type="NCBI Taxonomy" id="3726"/>
    <lineage>
        <taxon>Eukaryota</taxon>
        <taxon>Viridiplantae</taxon>
        <taxon>Streptophyta</taxon>
        <taxon>Embryophyta</taxon>
        <taxon>Tracheophyta</taxon>
        <taxon>Spermatophyta</taxon>
        <taxon>Magnoliopsida</taxon>
        <taxon>eudicotyledons</taxon>
        <taxon>Gunneridae</taxon>
        <taxon>Pentapetalae</taxon>
        <taxon>rosids</taxon>
        <taxon>malvids</taxon>
        <taxon>Brassicales</taxon>
        <taxon>Brassicaceae</taxon>
        <taxon>Brassiceae</taxon>
        <taxon>Raphanus</taxon>
    </lineage>
</organism>
<keyword evidence="7" id="KW-1185">Reference proteome</keyword>
<dbReference type="GeneID" id="130504437"/>
<sequence>MAMPRFYAGVYEMVDDPSLDSIISWSKSNKSFVIWDPKELVAKNILKRFVRNKLSHFIKDLESHGFVKIKGSDEHLEFGHEQYFVRGKPHLMIRLRYQAASDRRKRAIKAAKARAAQAEKNGSVGDQPCLEDVRIRFDQIMGHSTEAKTPLESSFRHLQI</sequence>
<dbReference type="PANTHER" id="PTHR10015">
    <property type="entry name" value="HEAT SHOCK TRANSCRIPTION FACTOR"/>
    <property type="match status" value="1"/>
</dbReference>
<keyword evidence="2" id="KW-0346">Stress response</keyword>
<evidence type="ECO:0000256" key="1">
    <source>
        <dbReference type="ARBA" id="ARBA00004123"/>
    </source>
</evidence>
<dbReference type="GO" id="GO:0006357">
    <property type="term" value="P:regulation of transcription by RNA polymerase II"/>
    <property type="evidence" value="ECO:0007669"/>
    <property type="project" value="TreeGrafter"/>
</dbReference>
<dbReference type="SMART" id="SM00415">
    <property type="entry name" value="HSF"/>
    <property type="match status" value="1"/>
</dbReference>